<keyword evidence="3" id="KW-1185">Reference proteome</keyword>
<evidence type="ECO:0000313" key="2">
    <source>
        <dbReference type="EMBL" id="UOG74736.1"/>
    </source>
</evidence>
<accession>A0ABY4CWT5</accession>
<dbReference type="Proteomes" id="UP000831113">
    <property type="component" value="Chromosome"/>
</dbReference>
<dbReference type="PANTHER" id="PTHR35580">
    <property type="entry name" value="CELL SURFACE GLYCOPROTEIN (S-LAYER PROTEIN)-LIKE PROTEIN"/>
    <property type="match status" value="1"/>
</dbReference>
<protein>
    <submittedName>
        <fullName evidence="2">T9SS type A sorting domain-containing protein</fullName>
    </submittedName>
</protein>
<proteinExistence type="predicted"/>
<dbReference type="NCBIfam" id="TIGR04183">
    <property type="entry name" value="Por_Secre_tail"/>
    <property type="match status" value="1"/>
</dbReference>
<dbReference type="SUPFAM" id="SSF101898">
    <property type="entry name" value="NHL repeat"/>
    <property type="match status" value="1"/>
</dbReference>
<dbReference type="EMBL" id="CP094669">
    <property type="protein sequence ID" value="UOG74736.1"/>
    <property type="molecule type" value="Genomic_DNA"/>
</dbReference>
<feature type="signal peptide" evidence="1">
    <location>
        <begin position="1"/>
        <end position="24"/>
    </location>
</feature>
<dbReference type="RefSeq" id="WP_243798301.1">
    <property type="nucleotide sequence ID" value="NZ_CP094669.1"/>
</dbReference>
<dbReference type="InterPro" id="IPR052918">
    <property type="entry name" value="Motility_Chemotaxis_Reg"/>
</dbReference>
<evidence type="ECO:0000313" key="3">
    <source>
        <dbReference type="Proteomes" id="UP000831113"/>
    </source>
</evidence>
<feature type="chain" id="PRO_5045621601" evidence="1">
    <location>
        <begin position="25"/>
        <end position="559"/>
    </location>
</feature>
<name>A0ABY4CWT5_9BACT</name>
<keyword evidence="1" id="KW-0732">Signal</keyword>
<dbReference type="InterPro" id="IPR026444">
    <property type="entry name" value="Secre_tail"/>
</dbReference>
<sequence length="559" mass="56573">MKVFSTFGGAVVAGLLTSSISAFAQQTPLAWQQVQRFSVGTTGLRTSTTDAAGNTYVIGGFLGTAQFGSSTFTSPANSSEGDGFLAKLDAQGAVLWARQIAGIRSEHINGVAVDAAGTVTIAGTLQHAAVFDATTTLQGASIISNDLFVARYDANGTVLWARSYGGPLDNEDTMTGSGVAVDAAGNSYVAGGLRGTATVGTTTLSSTASREVPVLLKLAANGDVAWVRQGQLTTNPSTSQYGGGSTAVAVDAAGNAVLCGNFDGSLNLQGTTLQASSTQGQIFVAHFDAAGNLQWARQSTGSTKATPHAVSLDAAGNTYMAGEYEGTTAFGSLALAASGQGTGYLVKFDPNGSTQWARTIGGSQYATAKSLAVTPAGDAYITGQFEGSTLLDVGTTLTSQGGSDIFITCYSTQGDLRWAQQAGGTNPDTGSGVGVDVIGQVYVTGTSIGQATFGAHTISGYTPFVAKLAAQPLSTTASGGWRKLAFSPNPATEVLRLSGLPVGTKVVLADALGRAVRQNITVAAAAVTQVSVADLVPGTYLLRATDPAGLQYSGRLVVQ</sequence>
<gene>
    <name evidence="2" type="ORF">MTX78_21785</name>
</gene>
<dbReference type="PANTHER" id="PTHR35580:SF1">
    <property type="entry name" value="PHYTASE-LIKE DOMAIN-CONTAINING PROTEIN"/>
    <property type="match status" value="1"/>
</dbReference>
<reference evidence="2 3" key="1">
    <citation type="submission" date="2022-03" db="EMBL/GenBank/DDBJ databases">
        <title>Hymenobactersp. isolated from the air.</title>
        <authorList>
            <person name="Won M."/>
            <person name="Kwon S.-W."/>
        </authorList>
    </citation>
    <scope>NUCLEOTIDE SEQUENCE [LARGE SCALE GENOMIC DNA]</scope>
    <source>
        <strain evidence="2 3">KACC 21982</strain>
    </source>
</reference>
<evidence type="ECO:0000256" key="1">
    <source>
        <dbReference type="SAM" id="SignalP"/>
    </source>
</evidence>
<organism evidence="2 3">
    <name type="scientific">Hymenobacter tibetensis</name>
    <dbReference type="NCBI Taxonomy" id="497967"/>
    <lineage>
        <taxon>Bacteria</taxon>
        <taxon>Pseudomonadati</taxon>
        <taxon>Bacteroidota</taxon>
        <taxon>Cytophagia</taxon>
        <taxon>Cytophagales</taxon>
        <taxon>Hymenobacteraceae</taxon>
        <taxon>Hymenobacter</taxon>
    </lineage>
</organism>